<dbReference type="AlphaFoldDB" id="A0A078ALY4"/>
<sequence>MQRNQNPKSANHYLNMSSLVQLMMIKMAQKAKNDLSRNIFKQDKEISLLEQLIMKQYQSHRELSNIMSNESQNTKNGLATSSRNGDDVDSIKWNSFNTKQQKKTSATLKKLSIKKLNSLLEKNQEFKKRINLPAIDSLKRCQTQTNSELLSNRLFNSSLVGSMLGSDGEMKSGNMLKAQSTRYQIFENEEEESSELLDNFLLDNQDNFSNNLIIGTSSIIGISQPEIKITEQESQDVFNKSTLVNQNSQQNQGFLAIPQKHAQLNTQSTSIKILPPLRKIHDRQKSSGRISQQQCQMNEQNIYNNDFISQNQTSLSQRENSNKYENQATFKKISERLYKLPKMNIIISQAEHTQSN</sequence>
<dbReference type="InParanoid" id="A0A078ALY4"/>
<gene>
    <name evidence="1" type="primary">Contig11301.g12076</name>
    <name evidence="1" type="ORF">STYLEM_11449</name>
</gene>
<organism evidence="1 2">
    <name type="scientific">Stylonychia lemnae</name>
    <name type="common">Ciliate</name>
    <dbReference type="NCBI Taxonomy" id="5949"/>
    <lineage>
        <taxon>Eukaryota</taxon>
        <taxon>Sar</taxon>
        <taxon>Alveolata</taxon>
        <taxon>Ciliophora</taxon>
        <taxon>Intramacronucleata</taxon>
        <taxon>Spirotrichea</taxon>
        <taxon>Stichotrichia</taxon>
        <taxon>Sporadotrichida</taxon>
        <taxon>Oxytrichidae</taxon>
        <taxon>Stylonychinae</taxon>
        <taxon>Stylonychia</taxon>
    </lineage>
</organism>
<evidence type="ECO:0000313" key="2">
    <source>
        <dbReference type="Proteomes" id="UP000039865"/>
    </source>
</evidence>
<name>A0A078ALY4_STYLE</name>
<accession>A0A078ALY4</accession>
<protein>
    <submittedName>
        <fullName evidence="1">Uncharacterized protein</fullName>
    </submittedName>
</protein>
<evidence type="ECO:0000313" key="1">
    <source>
        <dbReference type="EMBL" id="CDW82417.1"/>
    </source>
</evidence>
<dbReference type="Proteomes" id="UP000039865">
    <property type="component" value="Unassembled WGS sequence"/>
</dbReference>
<keyword evidence="2" id="KW-1185">Reference proteome</keyword>
<dbReference type="EMBL" id="CCKQ01010893">
    <property type="protein sequence ID" value="CDW82417.1"/>
    <property type="molecule type" value="Genomic_DNA"/>
</dbReference>
<proteinExistence type="predicted"/>
<reference evidence="1 2" key="1">
    <citation type="submission" date="2014-06" db="EMBL/GenBank/DDBJ databases">
        <authorList>
            <person name="Swart Estienne"/>
        </authorList>
    </citation>
    <scope>NUCLEOTIDE SEQUENCE [LARGE SCALE GENOMIC DNA]</scope>
    <source>
        <strain evidence="1 2">130c</strain>
    </source>
</reference>